<proteinExistence type="predicted"/>
<sequence length="123" mass="13908">MTAKEIKIEKRNELLKAFNPDATNTETLGGLGVTFNKKTISIVTTEGTITRKIQQLLVDNQCINYIVITTEINRIKKELGLTQNKIAEMFGYKDGGSYARSTRKKHIDNGICELYNLIKNKDL</sequence>
<accession>A0A8E4ZLW0</accession>
<keyword evidence="2" id="KW-1185">Reference proteome</keyword>
<dbReference type="EMBL" id="MT732458">
    <property type="protein sequence ID" value="QQV90542.1"/>
    <property type="molecule type" value="Genomic_DNA"/>
</dbReference>
<name>A0A8E4ZLW0_9CAUD</name>
<organism evidence="1 2">
    <name type="scientific">Polaribacter phage Danklef_1</name>
    <dbReference type="NCBI Taxonomy" id="2745646"/>
    <lineage>
        <taxon>Viruses</taxon>
        <taxon>Duplodnaviria</taxon>
        <taxon>Heunggongvirae</taxon>
        <taxon>Uroviricota</taxon>
        <taxon>Caudoviricetes</taxon>
        <taxon>Forsetiviridae</taxon>
        <taxon>Freyavirus</taxon>
        <taxon>Freyavirus danklef</taxon>
    </lineage>
</organism>
<evidence type="ECO:0000313" key="1">
    <source>
        <dbReference type="EMBL" id="QQV90542.1"/>
    </source>
</evidence>
<gene>
    <name evidence="1" type="ORF">Danklef1_59</name>
</gene>
<reference evidence="1" key="1">
    <citation type="submission" date="2020-07" db="EMBL/GenBank/DDBJ databases">
        <title>Highly diverse flavobacterial phages as mortality factor during North Sea spring blooms.</title>
        <authorList>
            <person name="Bartlau N."/>
            <person name="Wichels A."/>
            <person name="Krohne G."/>
            <person name="Adriaenssens E.M."/>
            <person name="Heins A."/>
            <person name="Fuchs B.M."/>
            <person name="Amann R."/>
            <person name="Moraru C."/>
        </authorList>
    </citation>
    <scope>NUCLEOTIDE SEQUENCE</scope>
</reference>
<evidence type="ECO:0000313" key="2">
    <source>
        <dbReference type="Proteomes" id="UP000693794"/>
    </source>
</evidence>
<protein>
    <submittedName>
        <fullName evidence="1">Uncharacterized protein</fullName>
    </submittedName>
</protein>
<dbReference type="Proteomes" id="UP000693794">
    <property type="component" value="Segment"/>
</dbReference>